<dbReference type="CDD" id="cd13858">
    <property type="entry name" value="CuRO_1_tcLCC2_insect_like"/>
    <property type="match status" value="1"/>
</dbReference>
<dbReference type="InterPro" id="IPR011706">
    <property type="entry name" value="Cu-oxidase_C"/>
</dbReference>
<accession>A0AAN9TIH0</accession>
<dbReference type="GO" id="GO:0016491">
    <property type="term" value="F:oxidoreductase activity"/>
    <property type="evidence" value="ECO:0007669"/>
    <property type="project" value="UniProtKB-KW"/>
</dbReference>
<evidence type="ECO:0000256" key="4">
    <source>
        <dbReference type="ARBA" id="ARBA00023008"/>
    </source>
</evidence>
<keyword evidence="3" id="KW-0560">Oxidoreductase</keyword>
<dbReference type="Gene3D" id="2.60.40.420">
    <property type="entry name" value="Cupredoxins - blue copper proteins"/>
    <property type="match status" value="3"/>
</dbReference>
<dbReference type="Pfam" id="PF00394">
    <property type="entry name" value="Cu-oxidase"/>
    <property type="match status" value="1"/>
</dbReference>
<comment type="caution">
    <text evidence="8">The sequence shown here is derived from an EMBL/GenBank/DDBJ whole genome shotgun (WGS) entry which is preliminary data.</text>
</comment>
<dbReference type="GO" id="GO:0005507">
    <property type="term" value="F:copper ion binding"/>
    <property type="evidence" value="ECO:0007669"/>
    <property type="project" value="InterPro"/>
</dbReference>
<comment type="similarity">
    <text evidence="1">Belongs to the multicopper oxidase family.</text>
</comment>
<evidence type="ECO:0000256" key="3">
    <source>
        <dbReference type="ARBA" id="ARBA00023002"/>
    </source>
</evidence>
<dbReference type="Pfam" id="PF07732">
    <property type="entry name" value="Cu-oxidase_3"/>
    <property type="match status" value="1"/>
</dbReference>
<dbReference type="SUPFAM" id="SSF49503">
    <property type="entry name" value="Cupredoxins"/>
    <property type="match status" value="3"/>
</dbReference>
<dbReference type="Pfam" id="PF07731">
    <property type="entry name" value="Cu-oxidase_2"/>
    <property type="match status" value="1"/>
</dbReference>
<evidence type="ECO:0000259" key="6">
    <source>
        <dbReference type="Pfam" id="PF07731"/>
    </source>
</evidence>
<keyword evidence="2" id="KW-0479">Metal-binding</keyword>
<dbReference type="GO" id="GO:0006826">
    <property type="term" value="P:iron ion transport"/>
    <property type="evidence" value="ECO:0007669"/>
    <property type="project" value="TreeGrafter"/>
</dbReference>
<organism evidence="8 9">
    <name type="scientific">Parthenolecanium corni</name>
    <dbReference type="NCBI Taxonomy" id="536013"/>
    <lineage>
        <taxon>Eukaryota</taxon>
        <taxon>Metazoa</taxon>
        <taxon>Ecdysozoa</taxon>
        <taxon>Arthropoda</taxon>
        <taxon>Hexapoda</taxon>
        <taxon>Insecta</taxon>
        <taxon>Pterygota</taxon>
        <taxon>Neoptera</taxon>
        <taxon>Paraneoptera</taxon>
        <taxon>Hemiptera</taxon>
        <taxon>Sternorrhyncha</taxon>
        <taxon>Coccoidea</taxon>
        <taxon>Coccidae</taxon>
        <taxon>Parthenolecanium</taxon>
    </lineage>
</organism>
<dbReference type="InterPro" id="IPR045087">
    <property type="entry name" value="Cu-oxidase_fam"/>
</dbReference>
<dbReference type="EMBL" id="JBBCAQ010000022">
    <property type="protein sequence ID" value="KAK7590829.1"/>
    <property type="molecule type" value="Genomic_DNA"/>
</dbReference>
<protein>
    <submittedName>
        <fullName evidence="8">Uncharacterized protein</fullName>
    </submittedName>
</protein>
<dbReference type="Proteomes" id="UP001367676">
    <property type="component" value="Unassembled WGS sequence"/>
</dbReference>
<dbReference type="PANTHER" id="PTHR11709">
    <property type="entry name" value="MULTI-COPPER OXIDASE"/>
    <property type="match status" value="1"/>
</dbReference>
<evidence type="ECO:0000313" key="9">
    <source>
        <dbReference type="Proteomes" id="UP001367676"/>
    </source>
</evidence>
<dbReference type="InterPro" id="IPR011707">
    <property type="entry name" value="Cu-oxidase-like_N"/>
</dbReference>
<name>A0AAN9TIH0_9HEMI</name>
<keyword evidence="9" id="KW-1185">Reference proteome</keyword>
<dbReference type="AlphaFoldDB" id="A0AAN9TIH0"/>
<sequence length="582" mass="66316">MPRKNHVIDLVTSWNGHEYVVSNLLSSRLQYLKGEACLEFSIIFSSEFSSSRPICANQSEHCFEDEYNYLTSNKLLTVNRQIPGPAIQVCLHDIVVVNVENRIPNQNVAIHWRGQSQVASPLMDGVPMITQCPIPSFTTFQYKFRASNVGTHTWHLYNDENGIFDNVYGMLVVRESIRKEVHQKLMDNDLSSHSIMLRTVKNSRQSMILINGHNPSVQNSDTGISFKLHRNKRHRFRLIHSGGSNKCPITCSIDGHEVLMIALDGNAIEPIQAKQFTFVAGERIDFIIWADENEKEFDMKFMYLPSCDKKSVSIAKLKYTDSNSTTVISANPFSKFPKSEQFSTVAMEHDEKLVSSLQNVKVLENPLPEILKKNADITHYLYYGHKKTFLQNIKRKIDIAHINNITFKYPSSPLASQINDVPPNQICNKNEVPENCFQESSTICECIHVINVEKGSVVDIVLIHQDQKTENGHIFHLHGHKFYLLNRLNSSDLKSISDIESFDNFGKLSRYLEKPILKDTVWIPSGGLAILRFSAENPGYWMLRDEESEGLEVVFNVFGSQYDVPAMFPRCGSFIGPKYFLA</sequence>
<dbReference type="PANTHER" id="PTHR11709:SF394">
    <property type="entry name" value="FI03373P-RELATED"/>
    <property type="match status" value="1"/>
</dbReference>
<evidence type="ECO:0000256" key="2">
    <source>
        <dbReference type="ARBA" id="ARBA00022723"/>
    </source>
</evidence>
<feature type="domain" description="Plastocyanin-like" evidence="7">
    <location>
        <begin position="72"/>
        <end position="175"/>
    </location>
</feature>
<evidence type="ECO:0000259" key="5">
    <source>
        <dbReference type="Pfam" id="PF00394"/>
    </source>
</evidence>
<dbReference type="InterPro" id="IPR008972">
    <property type="entry name" value="Cupredoxin"/>
</dbReference>
<gene>
    <name evidence="8" type="ORF">V9T40_002442</name>
</gene>
<reference evidence="8 9" key="1">
    <citation type="submission" date="2024-03" db="EMBL/GenBank/DDBJ databases">
        <title>Adaptation during the transition from Ophiocordyceps entomopathogen to insect associate is accompanied by gene loss and intensified selection.</title>
        <authorList>
            <person name="Ward C.M."/>
            <person name="Onetto C.A."/>
            <person name="Borneman A.R."/>
        </authorList>
    </citation>
    <scope>NUCLEOTIDE SEQUENCE [LARGE SCALE GENOMIC DNA]</scope>
    <source>
        <strain evidence="8">AWRI1</strain>
        <tissue evidence="8">Single Adult Female</tissue>
    </source>
</reference>
<dbReference type="GO" id="GO:0005886">
    <property type="term" value="C:plasma membrane"/>
    <property type="evidence" value="ECO:0007669"/>
    <property type="project" value="TreeGrafter"/>
</dbReference>
<dbReference type="InterPro" id="IPR001117">
    <property type="entry name" value="Cu-oxidase_2nd"/>
</dbReference>
<evidence type="ECO:0000256" key="1">
    <source>
        <dbReference type="ARBA" id="ARBA00010609"/>
    </source>
</evidence>
<evidence type="ECO:0000313" key="8">
    <source>
        <dbReference type="EMBL" id="KAK7590829.1"/>
    </source>
</evidence>
<evidence type="ECO:0000259" key="7">
    <source>
        <dbReference type="Pfam" id="PF07732"/>
    </source>
</evidence>
<feature type="domain" description="Plastocyanin-like" evidence="6">
    <location>
        <begin position="432"/>
        <end position="544"/>
    </location>
</feature>
<keyword evidence="4" id="KW-0186">Copper</keyword>
<feature type="domain" description="Plastocyanin-like" evidence="5">
    <location>
        <begin position="193"/>
        <end position="301"/>
    </location>
</feature>
<proteinExistence type="inferred from homology"/>
<dbReference type="CDD" id="cd13905">
    <property type="entry name" value="CuRO_3_tcLLC2_insect_like"/>
    <property type="match status" value="1"/>
</dbReference>